<dbReference type="Pfam" id="PF15699">
    <property type="entry name" value="NPR1_interact"/>
    <property type="match status" value="1"/>
</dbReference>
<name>A0A0J8B164_BETVV</name>
<keyword evidence="6" id="KW-1185">Reference proteome</keyword>
<gene>
    <name evidence="5" type="ORF">BVRB_015670</name>
</gene>
<dbReference type="InterPro" id="IPR031425">
    <property type="entry name" value="NPR1/NH1-interacting"/>
</dbReference>
<evidence type="ECO:0000256" key="3">
    <source>
        <dbReference type="ARBA" id="ARBA00023242"/>
    </source>
</evidence>
<dbReference type="GO" id="GO:0005634">
    <property type="term" value="C:nucleus"/>
    <property type="evidence" value="ECO:0007669"/>
    <property type="project" value="UniProtKB-SubCell"/>
</dbReference>
<proteinExistence type="inferred from homology"/>
<accession>A0A0J8B164</accession>
<feature type="region of interest" description="Disordered" evidence="4">
    <location>
        <begin position="78"/>
        <end position="109"/>
    </location>
</feature>
<protein>
    <submittedName>
        <fullName evidence="5">Uncharacterized protein</fullName>
    </submittedName>
</protein>
<evidence type="ECO:0000256" key="2">
    <source>
        <dbReference type="ARBA" id="ARBA00009937"/>
    </source>
</evidence>
<evidence type="ECO:0000313" key="5">
    <source>
        <dbReference type="EMBL" id="KMS94749.1"/>
    </source>
</evidence>
<reference evidence="5 6" key="1">
    <citation type="journal article" date="2014" name="Nature">
        <title>The genome of the recently domesticated crop plant sugar beet (Beta vulgaris).</title>
        <authorList>
            <person name="Dohm J.C."/>
            <person name="Minoche A.E."/>
            <person name="Holtgrawe D."/>
            <person name="Capella-Gutierrez S."/>
            <person name="Zakrzewski F."/>
            <person name="Tafer H."/>
            <person name="Rupp O."/>
            <person name="Sorensen T.R."/>
            <person name="Stracke R."/>
            <person name="Reinhardt R."/>
            <person name="Goesmann A."/>
            <person name="Kraft T."/>
            <person name="Schulz B."/>
            <person name="Stadler P.F."/>
            <person name="Schmidt T."/>
            <person name="Gabaldon T."/>
            <person name="Lehrach H."/>
            <person name="Weisshaar B."/>
            <person name="Himmelbauer H."/>
        </authorList>
    </citation>
    <scope>NUCLEOTIDE SEQUENCE [LARGE SCALE GENOMIC DNA]</scope>
    <source>
        <tissue evidence="5">Taproot</tissue>
    </source>
</reference>
<dbReference type="Proteomes" id="UP000035740">
    <property type="component" value="Unassembled WGS sequence"/>
</dbReference>
<organism evidence="5 6">
    <name type="scientific">Beta vulgaris subsp. vulgaris</name>
    <name type="common">Beet</name>
    <dbReference type="NCBI Taxonomy" id="3555"/>
    <lineage>
        <taxon>Eukaryota</taxon>
        <taxon>Viridiplantae</taxon>
        <taxon>Streptophyta</taxon>
        <taxon>Embryophyta</taxon>
        <taxon>Tracheophyta</taxon>
        <taxon>Spermatophyta</taxon>
        <taxon>Magnoliopsida</taxon>
        <taxon>eudicotyledons</taxon>
        <taxon>Gunneridae</taxon>
        <taxon>Pentapetalae</taxon>
        <taxon>Caryophyllales</taxon>
        <taxon>Chenopodiaceae</taxon>
        <taxon>Betoideae</taxon>
        <taxon>Beta</taxon>
    </lineage>
</organism>
<dbReference type="EMBL" id="KQ090990">
    <property type="protein sequence ID" value="KMS94749.1"/>
    <property type="molecule type" value="Genomic_DNA"/>
</dbReference>
<sequence length="109" mass="12012">MAEDDEEDEDVKIEKFFALIRSAKDISDQLFDAEGSKHRVKKAVTTEKKKSEVAVKTVKNDNNFTEVDVKQVVAADSTVADSAKISRSSPEENSNKAAADYNSNNNNSN</sequence>
<evidence type="ECO:0000313" key="6">
    <source>
        <dbReference type="Proteomes" id="UP000035740"/>
    </source>
</evidence>
<dbReference type="AlphaFoldDB" id="A0A0J8B164"/>
<evidence type="ECO:0000256" key="4">
    <source>
        <dbReference type="SAM" id="MobiDB-lite"/>
    </source>
</evidence>
<dbReference type="GO" id="GO:0010112">
    <property type="term" value="P:regulation of systemic acquired resistance"/>
    <property type="evidence" value="ECO:0007669"/>
    <property type="project" value="InterPro"/>
</dbReference>
<keyword evidence="3" id="KW-0539">Nucleus</keyword>
<comment type="subcellular location">
    <subcellularLocation>
        <location evidence="1">Nucleus</location>
    </subcellularLocation>
</comment>
<comment type="similarity">
    <text evidence="2">Belongs to the NPR1-interactor family.</text>
</comment>
<evidence type="ECO:0000256" key="1">
    <source>
        <dbReference type="ARBA" id="ARBA00004123"/>
    </source>
</evidence>
<dbReference type="Gramene" id="KMS94749">
    <property type="protein sequence ID" value="KMS94749"/>
    <property type="gene ID" value="BVRB_015670"/>
</dbReference>
<feature type="compositionally biased region" description="Low complexity" evidence="4">
    <location>
        <begin position="95"/>
        <end position="109"/>
    </location>
</feature>